<proteinExistence type="predicted"/>
<name>A0A4Y2Q9J9_ARAVE</name>
<protein>
    <submittedName>
        <fullName evidence="1">Uncharacterized protein</fullName>
    </submittedName>
</protein>
<comment type="caution">
    <text evidence="1">The sequence shown here is derived from an EMBL/GenBank/DDBJ whole genome shotgun (WGS) entry which is preliminary data.</text>
</comment>
<organism evidence="1 2">
    <name type="scientific">Araneus ventricosus</name>
    <name type="common">Orbweaver spider</name>
    <name type="synonym">Epeira ventricosa</name>
    <dbReference type="NCBI Taxonomy" id="182803"/>
    <lineage>
        <taxon>Eukaryota</taxon>
        <taxon>Metazoa</taxon>
        <taxon>Ecdysozoa</taxon>
        <taxon>Arthropoda</taxon>
        <taxon>Chelicerata</taxon>
        <taxon>Arachnida</taxon>
        <taxon>Araneae</taxon>
        <taxon>Araneomorphae</taxon>
        <taxon>Entelegynae</taxon>
        <taxon>Araneoidea</taxon>
        <taxon>Araneidae</taxon>
        <taxon>Araneus</taxon>
    </lineage>
</organism>
<dbReference type="AlphaFoldDB" id="A0A4Y2Q9J9"/>
<sequence>MIRNPVCSLLDVTDQQKIQFYYTLYSLSYPRLAYHLASYARAKMELNHYLKLNDTDPALFAVSDVVQQKIQFITLHNFIKSLRLPAYLAKRR</sequence>
<accession>A0A4Y2Q9J9</accession>
<gene>
    <name evidence="1" type="ORF">AVEN_246889_1</name>
</gene>
<keyword evidence="2" id="KW-1185">Reference proteome</keyword>
<dbReference type="EMBL" id="BGPR01013036">
    <property type="protein sequence ID" value="GBN58966.1"/>
    <property type="molecule type" value="Genomic_DNA"/>
</dbReference>
<reference evidence="1 2" key="1">
    <citation type="journal article" date="2019" name="Sci. Rep.">
        <title>Orb-weaving spider Araneus ventricosus genome elucidates the spidroin gene catalogue.</title>
        <authorList>
            <person name="Kono N."/>
            <person name="Nakamura H."/>
            <person name="Ohtoshi R."/>
            <person name="Moran D.A.P."/>
            <person name="Shinohara A."/>
            <person name="Yoshida Y."/>
            <person name="Fujiwara M."/>
            <person name="Mori M."/>
            <person name="Tomita M."/>
            <person name="Arakawa K."/>
        </authorList>
    </citation>
    <scope>NUCLEOTIDE SEQUENCE [LARGE SCALE GENOMIC DNA]</scope>
</reference>
<dbReference type="Proteomes" id="UP000499080">
    <property type="component" value="Unassembled WGS sequence"/>
</dbReference>
<evidence type="ECO:0000313" key="2">
    <source>
        <dbReference type="Proteomes" id="UP000499080"/>
    </source>
</evidence>
<evidence type="ECO:0000313" key="1">
    <source>
        <dbReference type="EMBL" id="GBN58966.1"/>
    </source>
</evidence>